<name>A0ABR9MT47_9MICO</name>
<evidence type="ECO:0000313" key="4">
    <source>
        <dbReference type="Proteomes" id="UP000625527"/>
    </source>
</evidence>
<keyword evidence="2" id="KW-0472">Membrane</keyword>
<feature type="compositionally biased region" description="Low complexity" evidence="1">
    <location>
        <begin position="44"/>
        <end position="61"/>
    </location>
</feature>
<organism evidence="3 4">
    <name type="scientific">Myceligenerans pegani</name>
    <dbReference type="NCBI Taxonomy" id="2776917"/>
    <lineage>
        <taxon>Bacteria</taxon>
        <taxon>Bacillati</taxon>
        <taxon>Actinomycetota</taxon>
        <taxon>Actinomycetes</taxon>
        <taxon>Micrococcales</taxon>
        <taxon>Promicromonosporaceae</taxon>
        <taxon>Myceligenerans</taxon>
    </lineage>
</organism>
<dbReference type="PANTHER" id="PTHR35788:SF1">
    <property type="entry name" value="EXPORTED PROTEIN"/>
    <property type="match status" value="1"/>
</dbReference>
<dbReference type="Pfam" id="PF04294">
    <property type="entry name" value="VanW"/>
    <property type="match status" value="1"/>
</dbReference>
<feature type="compositionally biased region" description="Low complexity" evidence="1">
    <location>
        <begin position="160"/>
        <end position="210"/>
    </location>
</feature>
<reference evidence="3 4" key="1">
    <citation type="submission" date="2020-10" db="EMBL/GenBank/DDBJ databases">
        <title>Myceligenerans pegani sp. nov., an endophytic actinomycete isolated from Peganum harmala L. in Xinjiang, China.</title>
        <authorList>
            <person name="Xin L."/>
        </authorList>
    </citation>
    <scope>NUCLEOTIDE SEQUENCE [LARGE SCALE GENOMIC DNA]</scope>
    <source>
        <strain evidence="3 4">TRM65318</strain>
    </source>
</reference>
<feature type="region of interest" description="Disordered" evidence="1">
    <location>
        <begin position="1"/>
        <end position="69"/>
    </location>
</feature>
<protein>
    <submittedName>
        <fullName evidence="3">VanW family protein</fullName>
    </submittedName>
</protein>
<keyword evidence="4" id="KW-1185">Reference proteome</keyword>
<comment type="caution">
    <text evidence="3">The sequence shown here is derived from an EMBL/GenBank/DDBJ whole genome shotgun (WGS) entry which is preliminary data.</text>
</comment>
<accession>A0ABR9MT47</accession>
<dbReference type="PANTHER" id="PTHR35788">
    <property type="entry name" value="EXPORTED PROTEIN-RELATED"/>
    <property type="match status" value="1"/>
</dbReference>
<dbReference type="EMBL" id="JADAQT010000016">
    <property type="protein sequence ID" value="MBE1874226.1"/>
    <property type="molecule type" value="Genomic_DNA"/>
</dbReference>
<evidence type="ECO:0000256" key="1">
    <source>
        <dbReference type="SAM" id="MobiDB-lite"/>
    </source>
</evidence>
<dbReference type="Proteomes" id="UP000625527">
    <property type="component" value="Unassembled WGS sequence"/>
</dbReference>
<dbReference type="InterPro" id="IPR052913">
    <property type="entry name" value="Glycopeptide_resist_protein"/>
</dbReference>
<feature type="region of interest" description="Disordered" evidence="1">
    <location>
        <begin position="95"/>
        <end position="260"/>
    </location>
</feature>
<keyword evidence="2" id="KW-1133">Transmembrane helix</keyword>
<feature type="transmembrane region" description="Helical" evidence="2">
    <location>
        <begin position="274"/>
        <end position="295"/>
    </location>
</feature>
<gene>
    <name evidence="3" type="ORF">IHE71_00675</name>
</gene>
<evidence type="ECO:0000313" key="3">
    <source>
        <dbReference type="EMBL" id="MBE1874226.1"/>
    </source>
</evidence>
<keyword evidence="2" id="KW-0812">Transmembrane</keyword>
<dbReference type="InterPro" id="IPR007391">
    <property type="entry name" value="Vancomycin_resist_VanW"/>
</dbReference>
<proteinExistence type="predicted"/>
<sequence>MLQSVVDNLAPERPAGPAKQAGYTPRVFAFERPAKKSRPGGPAESTPPGESGTPGGSAPAGRAGDNRFMRPITGMIPKLKPLTGAIARVVNPQAARHPHGPATPPPGAVPPGGAVPPAGAVPPPGPVPPGGPVPGAGPVQPGAPIPPGGPHPTAGPVPPAGVAHPGDPAHPAGTIPAAAAGASDTPQGSPGAPAGGVPPAAVPLGNVAAPGGPGASGGPAKPGESPRPGELIGSAWPPAPGGPDGTGQFPPPPPGGSWTFGIQEDSTPHRGRRIALGVGLGVVALCGLFAVIAGVQAGAVPNGVRVAGVEIGGQSRDEAIATLDEALAPRAKEPVALVAGTAESKLKPAKAGLAYDAEATVDALTGFSLDPARMWEHFFGADEAELVLAVDEEKLGSAVEGLEESMTVKPADGAVTFKDGAPQATDAKQGSRVDAAGAQAVITSSWLRTEPPYTLPTQEVAPEITQDEVDAAMDTASKVVSAPVSVEVGGQSVELTPADLATFASFEPSDGDLALRFDREGLVNAVVERTANLLTIPEDAHFVFQDGKPQVVGGGPGTTLKPKEVGEAVNVAARGDDRVAAVELHEQDPENTKEALEDLGVKEIVSEFSTPLTADNVRTQNLIRGAEMVTGELVKPGETFSLIEALSPITEANGYVSSGIVSNGQHVEGVGGGLSQMATTSYNAGYFAGFDDVEHRQHSFWFPRYPAGREATIYVGALDMRFKNDTPYGAVLQSFVSNGQLTVRIWSTKYYEVQTSDSGHQNVVETSTVKSNDPECVDYPGGEDGFTISNYRKVLLNGEVVKDETYTWTYKPDNPVECTRGGGNGGGGGNG</sequence>
<evidence type="ECO:0000256" key="2">
    <source>
        <dbReference type="SAM" id="Phobius"/>
    </source>
</evidence>
<feature type="compositionally biased region" description="Pro residues" evidence="1">
    <location>
        <begin position="141"/>
        <end position="159"/>
    </location>
</feature>
<dbReference type="RefSeq" id="WP_192860810.1">
    <property type="nucleotide sequence ID" value="NZ_JADAQT010000016.1"/>
</dbReference>
<feature type="compositionally biased region" description="Pro residues" evidence="1">
    <location>
        <begin position="119"/>
        <end position="132"/>
    </location>
</feature>